<evidence type="ECO:0000313" key="10">
    <source>
        <dbReference type="EMBL" id="GMM61402.1"/>
    </source>
</evidence>
<dbReference type="InterPro" id="IPR004520">
    <property type="entry name" value="GTPase_MnmE"/>
</dbReference>
<dbReference type="InterPro" id="IPR005225">
    <property type="entry name" value="Small_GTP-bd"/>
</dbReference>
<evidence type="ECO:0000256" key="4">
    <source>
        <dbReference type="ARBA" id="ARBA00022958"/>
    </source>
</evidence>
<dbReference type="CDD" id="cd04164">
    <property type="entry name" value="trmE"/>
    <property type="match status" value="1"/>
</dbReference>
<dbReference type="SUPFAM" id="SSF103025">
    <property type="entry name" value="Folate-binding domain"/>
    <property type="match status" value="1"/>
</dbReference>
<comment type="caution">
    <text evidence="6">Lacks conserved residue(s) required for the propagation of feature annotation.</text>
</comment>
<evidence type="ECO:0000313" key="11">
    <source>
        <dbReference type="Proteomes" id="UP001187221"/>
    </source>
</evidence>
<feature type="binding site" evidence="6">
    <location>
        <position position="255"/>
    </location>
    <ligand>
        <name>Mg(2+)</name>
        <dbReference type="ChEBI" id="CHEBI:18420"/>
    </ligand>
</feature>
<comment type="function">
    <text evidence="6">Exhibits a very high intrinsic GTPase hydrolysis rate. Involved in the addition of a carboxymethylaminomethyl (cmnm) group at the wobble position (U34) of certain tRNAs, forming tRNA-cmnm(5)s(2)U34.</text>
</comment>
<feature type="domain" description="MnmE helical" evidence="9">
    <location>
        <begin position="124"/>
        <end position="431"/>
    </location>
</feature>
<name>A0ABQ6P929_9SPHN</name>
<dbReference type="CDD" id="cd14858">
    <property type="entry name" value="TrmE_N"/>
    <property type="match status" value="1"/>
</dbReference>
<dbReference type="EMBL" id="BTFW01000001">
    <property type="protein sequence ID" value="GMM61402.1"/>
    <property type="molecule type" value="Genomic_DNA"/>
</dbReference>
<dbReference type="SUPFAM" id="SSF52540">
    <property type="entry name" value="P-loop containing nucleoside triphosphate hydrolases"/>
    <property type="match status" value="1"/>
</dbReference>
<evidence type="ECO:0000256" key="6">
    <source>
        <dbReference type="HAMAP-Rule" id="MF_00379"/>
    </source>
</evidence>
<feature type="binding site" evidence="6">
    <location>
        <begin position="249"/>
        <end position="255"/>
    </location>
    <ligand>
        <name>GTP</name>
        <dbReference type="ChEBI" id="CHEBI:37565"/>
    </ligand>
</feature>
<feature type="binding site" evidence="6">
    <location>
        <position position="434"/>
    </location>
    <ligand>
        <name>(6S)-5-formyl-5,6,7,8-tetrahydrofolate</name>
        <dbReference type="ChEBI" id="CHEBI:57457"/>
    </ligand>
</feature>
<dbReference type="Gene3D" id="3.40.50.300">
    <property type="entry name" value="P-loop containing nucleotide triphosphate hydrolases"/>
    <property type="match status" value="1"/>
</dbReference>
<organism evidence="10 11">
    <name type="scientific">Novosphingobium pituita</name>
    <dbReference type="NCBI Taxonomy" id="3056842"/>
    <lineage>
        <taxon>Bacteria</taxon>
        <taxon>Pseudomonadati</taxon>
        <taxon>Pseudomonadota</taxon>
        <taxon>Alphaproteobacteria</taxon>
        <taxon>Sphingomonadales</taxon>
        <taxon>Sphingomonadaceae</taxon>
        <taxon>Novosphingobium</taxon>
    </lineage>
</organism>
<dbReference type="HAMAP" id="MF_00379">
    <property type="entry name" value="GTPase_MnmE"/>
    <property type="match status" value="1"/>
</dbReference>
<evidence type="ECO:0000259" key="8">
    <source>
        <dbReference type="Pfam" id="PF10396"/>
    </source>
</evidence>
<keyword evidence="6" id="KW-0479">Metal-binding</keyword>
<dbReference type="InterPro" id="IPR031168">
    <property type="entry name" value="G_TrmE"/>
</dbReference>
<comment type="subcellular location">
    <subcellularLocation>
        <location evidence="6">Cytoplasm</location>
    </subcellularLocation>
</comment>
<evidence type="ECO:0000256" key="5">
    <source>
        <dbReference type="ARBA" id="ARBA00023134"/>
    </source>
</evidence>
<dbReference type="PANTHER" id="PTHR42714">
    <property type="entry name" value="TRNA MODIFICATION GTPASE GTPBP3"/>
    <property type="match status" value="1"/>
</dbReference>
<evidence type="ECO:0000259" key="7">
    <source>
        <dbReference type="Pfam" id="PF01926"/>
    </source>
</evidence>
<dbReference type="NCBIfam" id="TIGR00231">
    <property type="entry name" value="small_GTP"/>
    <property type="match status" value="1"/>
</dbReference>
<dbReference type="Pfam" id="PF01926">
    <property type="entry name" value="MMR_HSR1"/>
    <property type="match status" value="1"/>
</dbReference>
<keyword evidence="6" id="KW-0378">Hydrolase</keyword>
<keyword evidence="3 6" id="KW-0547">Nucleotide-binding</keyword>
<dbReference type="PANTHER" id="PTHR42714:SF2">
    <property type="entry name" value="TRNA MODIFICATION GTPASE GTPBP3, MITOCHONDRIAL"/>
    <property type="match status" value="1"/>
</dbReference>
<accession>A0ABQ6P929</accession>
<dbReference type="Gene3D" id="3.30.1360.120">
    <property type="entry name" value="Probable tRNA modification gtpase trme, domain 1"/>
    <property type="match status" value="1"/>
</dbReference>
<dbReference type="Proteomes" id="UP001187221">
    <property type="component" value="Unassembled WGS sequence"/>
</dbReference>
<sequence length="434" mass="45908">MTAHTIFALSSGAPPAGIAVIRISGPHAGTALRRLTGRHLPPPRRASFRHLHDPVDGSLLDATMVLWLPGPATATGEDSVELHLHGGRAVVAAVERVLAGLPDLRRAEAGEFTRRAFANGRIDLNEAEGLADLLSAETELQRRTALAMADGVLSRAVEGWRQGVLTLSAELEALLDFSDEDDVEEGGETLPPGFADTARNLAQDLAHWLDRPRAEPLREGFRVVLAGPPNAGKSTLFNALVEQEAAITAAEPGTTRDVLTRSVAIEGVPFTFVDTAGLRDEGAGEIERIGIARARAEAARADLIFWLGPEGEGPEGTPLWELSARSDDPAAPAKASPRHRLSVHSGEGLGALRTDLVAHARASLPVPGEAALNARQHGLLAQVRAALLGSCAEQDPLLAAEQLRLARRALDTLVGRAGTEDMLDALFGRFCIGK</sequence>
<keyword evidence="2 6" id="KW-0819">tRNA processing</keyword>
<keyword evidence="5 6" id="KW-0342">GTP-binding</keyword>
<dbReference type="InterPro" id="IPR018948">
    <property type="entry name" value="GTP-bd_TrmE_N"/>
</dbReference>
<gene>
    <name evidence="6 10" type="primary">mnmE</name>
    <name evidence="6" type="synonym">trmE</name>
    <name evidence="10" type="ORF">NUTIK01_21790</name>
</gene>
<dbReference type="Gene3D" id="1.20.120.430">
    <property type="entry name" value="tRNA modification GTPase MnmE domain 2"/>
    <property type="match status" value="1"/>
</dbReference>
<feature type="binding site" evidence="6">
    <location>
        <position position="234"/>
    </location>
    <ligand>
        <name>Mg(2+)</name>
        <dbReference type="ChEBI" id="CHEBI:18420"/>
    </ligand>
</feature>
<evidence type="ECO:0000256" key="3">
    <source>
        <dbReference type="ARBA" id="ARBA00022741"/>
    </source>
</evidence>
<keyword evidence="4 6" id="KW-0630">Potassium</keyword>
<feature type="binding site" evidence="6">
    <location>
        <position position="121"/>
    </location>
    <ligand>
        <name>(6S)-5-formyl-5,6,7,8-tetrahydrofolate</name>
        <dbReference type="ChEBI" id="CHEBI:57457"/>
    </ligand>
</feature>
<keyword evidence="11" id="KW-1185">Reference proteome</keyword>
<dbReference type="InterPro" id="IPR006073">
    <property type="entry name" value="GTP-bd"/>
</dbReference>
<dbReference type="InterPro" id="IPR025867">
    <property type="entry name" value="MnmE_helical"/>
</dbReference>
<dbReference type="Pfam" id="PF12631">
    <property type="entry name" value="MnmE_helical"/>
    <property type="match status" value="1"/>
</dbReference>
<feature type="domain" description="G" evidence="7">
    <location>
        <begin position="222"/>
        <end position="307"/>
    </location>
</feature>
<comment type="subunit">
    <text evidence="6">Homodimer. Heterotetramer of two MnmE and two MnmG subunits.</text>
</comment>
<keyword evidence="6" id="KW-0963">Cytoplasm</keyword>
<feature type="binding site" evidence="6">
    <location>
        <position position="22"/>
    </location>
    <ligand>
        <name>(6S)-5-formyl-5,6,7,8-tetrahydrofolate</name>
        <dbReference type="ChEBI" id="CHEBI:57457"/>
    </ligand>
</feature>
<reference evidence="10 11" key="1">
    <citation type="submission" date="2023-06" db="EMBL/GenBank/DDBJ databases">
        <title>Draft genome sequence of Novosphingobium sp. strain IK01.</title>
        <authorList>
            <person name="Hatamoto M."/>
            <person name="Ikarashi T."/>
            <person name="Yamaguchi T."/>
        </authorList>
    </citation>
    <scope>NUCLEOTIDE SEQUENCE [LARGE SCALE GENOMIC DNA]</scope>
    <source>
        <strain evidence="10 11">IK01</strain>
    </source>
</reference>
<comment type="cofactor">
    <cofactor evidence="6">
        <name>K(+)</name>
        <dbReference type="ChEBI" id="CHEBI:29103"/>
    </cofactor>
    <text evidence="6">Binds 1 potassium ion per subunit.</text>
</comment>
<protein>
    <recommendedName>
        <fullName evidence="6">tRNA modification GTPase MnmE</fullName>
        <ecNumber evidence="6">3.6.-.-</ecNumber>
    </recommendedName>
</protein>
<keyword evidence="6" id="KW-0460">Magnesium</keyword>
<comment type="similarity">
    <text evidence="1 6">Belongs to the TRAFAC class TrmE-Era-EngA-EngB-Septin-like GTPase superfamily. TrmE GTPase family.</text>
</comment>
<dbReference type="EC" id="3.6.-.-" evidence="6"/>
<feature type="binding site" evidence="6">
    <location>
        <begin position="230"/>
        <end position="235"/>
    </location>
    <ligand>
        <name>GTP</name>
        <dbReference type="ChEBI" id="CHEBI:37565"/>
    </ligand>
</feature>
<dbReference type="Pfam" id="PF10396">
    <property type="entry name" value="TrmE_N"/>
    <property type="match status" value="1"/>
</dbReference>
<proteinExistence type="inferred from homology"/>
<comment type="caution">
    <text evidence="10">The sequence shown here is derived from an EMBL/GenBank/DDBJ whole genome shotgun (WGS) entry which is preliminary data.</text>
</comment>
<dbReference type="SUPFAM" id="SSF116878">
    <property type="entry name" value="TrmE connector domain"/>
    <property type="match status" value="1"/>
</dbReference>
<feature type="domain" description="GTP-binding protein TrmE N-terminal" evidence="8">
    <location>
        <begin position="5"/>
        <end position="121"/>
    </location>
</feature>
<dbReference type="RefSeq" id="WP_317975088.1">
    <property type="nucleotide sequence ID" value="NZ_BTFW01000001.1"/>
</dbReference>
<evidence type="ECO:0000259" key="9">
    <source>
        <dbReference type="Pfam" id="PF12631"/>
    </source>
</evidence>
<evidence type="ECO:0000256" key="2">
    <source>
        <dbReference type="ARBA" id="ARBA00022694"/>
    </source>
</evidence>
<dbReference type="InterPro" id="IPR027266">
    <property type="entry name" value="TrmE/GcvT-like"/>
</dbReference>
<dbReference type="InterPro" id="IPR027368">
    <property type="entry name" value="MnmE_dom2"/>
</dbReference>
<feature type="binding site" evidence="6">
    <location>
        <begin position="274"/>
        <end position="277"/>
    </location>
    <ligand>
        <name>GTP</name>
        <dbReference type="ChEBI" id="CHEBI:37565"/>
    </ligand>
</feature>
<dbReference type="InterPro" id="IPR027417">
    <property type="entry name" value="P-loop_NTPase"/>
</dbReference>
<evidence type="ECO:0000256" key="1">
    <source>
        <dbReference type="ARBA" id="ARBA00011043"/>
    </source>
</evidence>
<feature type="binding site" evidence="6">
    <location>
        <position position="81"/>
    </location>
    <ligand>
        <name>(6S)-5-formyl-5,6,7,8-tetrahydrofolate</name>
        <dbReference type="ChEBI" id="CHEBI:57457"/>
    </ligand>
</feature>
<dbReference type="NCBIfam" id="NF003661">
    <property type="entry name" value="PRK05291.1-3"/>
    <property type="match status" value="1"/>
</dbReference>